<organism evidence="13 14">
    <name type="scientific">Pediococcus acidilactici</name>
    <dbReference type="NCBI Taxonomy" id="1254"/>
    <lineage>
        <taxon>Bacteria</taxon>
        <taxon>Bacillati</taxon>
        <taxon>Bacillota</taxon>
        <taxon>Bacilli</taxon>
        <taxon>Lactobacillales</taxon>
        <taxon>Lactobacillaceae</taxon>
        <taxon>Pediococcus</taxon>
        <taxon>Pediococcus acidilactici group</taxon>
    </lineage>
</organism>
<protein>
    <recommendedName>
        <fullName evidence="9">Thiamine-phosphate synthase</fullName>
        <shortName evidence="9">TP synthase</shortName>
        <shortName evidence="9">TPS</shortName>
        <ecNumber evidence="9">2.5.1.3</ecNumber>
    </recommendedName>
    <alternativeName>
        <fullName evidence="9">Thiamine-phosphate pyrophosphorylase</fullName>
        <shortName evidence="9">TMP pyrophosphorylase</shortName>
        <shortName evidence="9">TMP-PPase</shortName>
    </alternativeName>
</protein>
<name>A0AAW8YQV1_PEDAC</name>
<evidence type="ECO:0000313" key="14">
    <source>
        <dbReference type="Proteomes" id="UP001280415"/>
    </source>
</evidence>
<dbReference type="FunFam" id="3.20.20.70:FF:000096">
    <property type="entry name" value="Thiamine-phosphate synthase"/>
    <property type="match status" value="1"/>
</dbReference>
<evidence type="ECO:0000313" key="13">
    <source>
        <dbReference type="EMBL" id="MDV2912131.1"/>
    </source>
</evidence>
<dbReference type="EMBL" id="JAWJAX010000016">
    <property type="protein sequence ID" value="MDV2912131.1"/>
    <property type="molecule type" value="Genomic_DNA"/>
</dbReference>
<dbReference type="GO" id="GO:0009228">
    <property type="term" value="P:thiamine biosynthetic process"/>
    <property type="evidence" value="ECO:0007669"/>
    <property type="project" value="UniProtKB-KW"/>
</dbReference>
<feature type="binding site" evidence="9">
    <location>
        <position position="97"/>
    </location>
    <ligand>
        <name>Mg(2+)</name>
        <dbReference type="ChEBI" id="CHEBI:18420"/>
    </ligand>
</feature>
<evidence type="ECO:0000256" key="8">
    <source>
        <dbReference type="ARBA" id="ARBA00047883"/>
    </source>
</evidence>
<dbReference type="EC" id="2.5.1.3" evidence="9"/>
<dbReference type="InterPro" id="IPR022998">
    <property type="entry name" value="ThiamineP_synth_TenI"/>
</dbReference>
<evidence type="ECO:0000256" key="4">
    <source>
        <dbReference type="ARBA" id="ARBA00022842"/>
    </source>
</evidence>
<dbReference type="Proteomes" id="UP001280415">
    <property type="component" value="Unassembled WGS sequence"/>
</dbReference>
<dbReference type="CDD" id="cd00564">
    <property type="entry name" value="TMP_TenI"/>
    <property type="match status" value="1"/>
</dbReference>
<evidence type="ECO:0000256" key="10">
    <source>
        <dbReference type="RuleBase" id="RU003826"/>
    </source>
</evidence>
<dbReference type="GO" id="GO:0000287">
    <property type="term" value="F:magnesium ion binding"/>
    <property type="evidence" value="ECO:0007669"/>
    <property type="project" value="UniProtKB-UniRule"/>
</dbReference>
<evidence type="ECO:0000259" key="12">
    <source>
        <dbReference type="Pfam" id="PF02581"/>
    </source>
</evidence>
<comment type="catalytic activity">
    <reaction evidence="7 9 10">
        <text>2-(2-carboxy-4-methylthiazol-5-yl)ethyl phosphate + 4-amino-2-methyl-5-(diphosphooxymethyl)pyrimidine + 2 H(+) = thiamine phosphate + CO2 + diphosphate</text>
        <dbReference type="Rhea" id="RHEA:47848"/>
        <dbReference type="ChEBI" id="CHEBI:15378"/>
        <dbReference type="ChEBI" id="CHEBI:16526"/>
        <dbReference type="ChEBI" id="CHEBI:33019"/>
        <dbReference type="ChEBI" id="CHEBI:37575"/>
        <dbReference type="ChEBI" id="CHEBI:57841"/>
        <dbReference type="ChEBI" id="CHEBI:62890"/>
        <dbReference type="EC" id="2.5.1.3"/>
    </reaction>
</comment>
<feature type="binding site" evidence="9">
    <location>
        <position position="174"/>
    </location>
    <ligand>
        <name>2-[(2R,5Z)-2-carboxy-4-methylthiazol-5(2H)-ylidene]ethyl phosphate</name>
        <dbReference type="ChEBI" id="CHEBI:62899"/>
    </ligand>
</feature>
<sequence>MKFNPTMLQAYFIAGTQDVASKTDFLPTVERIVQAGATAFQFRNKGAVKTASRDEVVELARACHQITQKYQIPLFIDDDVDLALAVGAEGIHVGQKDERITSVLERVGDQMIVGLSCNTAAQITAANQLNGVDYLGTGTVYETNSKADAGNALGVDKLRELVQMSNFPVVAIGGITLKQVAETVATGAAGIAAISMFIQMTDPAQQIAEIKATIAQAGGAACSPKK</sequence>
<keyword evidence="5 9" id="KW-0784">Thiamine biosynthesis</keyword>
<comment type="pathway">
    <text evidence="1 9 11">Cofactor biosynthesis; thiamine diphosphate biosynthesis; thiamine phosphate from 4-amino-2-methyl-5-diphosphomethylpyrimidine and 4-methyl-5-(2-phosphoethyl)-thiazole: step 1/1.</text>
</comment>
<dbReference type="PANTHER" id="PTHR20857">
    <property type="entry name" value="THIAMINE-PHOSPHATE PYROPHOSPHORYLASE"/>
    <property type="match status" value="1"/>
</dbReference>
<dbReference type="Pfam" id="PF02581">
    <property type="entry name" value="TMP-TENI"/>
    <property type="match status" value="1"/>
</dbReference>
<dbReference type="GO" id="GO:0005737">
    <property type="term" value="C:cytoplasm"/>
    <property type="evidence" value="ECO:0007669"/>
    <property type="project" value="TreeGrafter"/>
</dbReference>
<reference evidence="13" key="1">
    <citation type="journal article" date="2023" name="PeerJ">
        <title>Selection and evaluation of lactic acid bacteria from chicken feces in Thailand as potential probiotics.</title>
        <authorList>
            <person name="Khurajog B."/>
            <person name="Disastra Y."/>
            <person name="Lawwyne L.D."/>
            <person name="Sirichokchatchawan W."/>
            <person name="Niyomtham W."/>
            <person name="Yindee J."/>
            <person name="Hampson D.J."/>
            <person name="Prapasarakul N."/>
        </authorList>
    </citation>
    <scope>NUCLEOTIDE SEQUENCE</scope>
    <source>
        <strain evidence="13">BF14</strain>
    </source>
</reference>
<feature type="binding site" evidence="9">
    <location>
        <position position="116"/>
    </location>
    <ligand>
        <name>4-amino-2-methyl-5-(diphosphooxymethyl)pyrimidine</name>
        <dbReference type="ChEBI" id="CHEBI:57841"/>
    </ligand>
</feature>
<feature type="binding site" evidence="9">
    <location>
        <begin position="143"/>
        <end position="145"/>
    </location>
    <ligand>
        <name>2-[(2R,5Z)-2-carboxy-4-methylthiazol-5(2H)-ylidene]ethyl phosphate</name>
        <dbReference type="ChEBI" id="CHEBI:62899"/>
    </ligand>
</feature>
<gene>
    <name evidence="9 13" type="primary">thiE</name>
    <name evidence="13" type="ORF">R0H03_09845</name>
</gene>
<evidence type="ECO:0000256" key="3">
    <source>
        <dbReference type="ARBA" id="ARBA00022723"/>
    </source>
</evidence>
<feature type="binding site" evidence="9">
    <location>
        <position position="78"/>
    </location>
    <ligand>
        <name>Mg(2+)</name>
        <dbReference type="ChEBI" id="CHEBI:18420"/>
    </ligand>
</feature>
<evidence type="ECO:0000256" key="7">
    <source>
        <dbReference type="ARBA" id="ARBA00047851"/>
    </source>
</evidence>
<reference evidence="13" key="2">
    <citation type="submission" date="2023-10" db="EMBL/GenBank/DDBJ databases">
        <authorList>
            <person name="Khurajog B."/>
        </authorList>
    </citation>
    <scope>NUCLEOTIDE SEQUENCE</scope>
    <source>
        <strain evidence="13">BF14</strain>
    </source>
</reference>
<evidence type="ECO:0000256" key="1">
    <source>
        <dbReference type="ARBA" id="ARBA00005165"/>
    </source>
</evidence>
<comment type="catalytic activity">
    <reaction evidence="6 9 10">
        <text>4-methyl-5-(2-phosphooxyethyl)-thiazole + 4-amino-2-methyl-5-(diphosphooxymethyl)pyrimidine + H(+) = thiamine phosphate + diphosphate</text>
        <dbReference type="Rhea" id="RHEA:22328"/>
        <dbReference type="ChEBI" id="CHEBI:15378"/>
        <dbReference type="ChEBI" id="CHEBI:33019"/>
        <dbReference type="ChEBI" id="CHEBI:37575"/>
        <dbReference type="ChEBI" id="CHEBI:57841"/>
        <dbReference type="ChEBI" id="CHEBI:58296"/>
        <dbReference type="EC" id="2.5.1.3"/>
    </reaction>
</comment>
<dbReference type="NCBIfam" id="TIGR00693">
    <property type="entry name" value="thiE"/>
    <property type="match status" value="1"/>
</dbReference>
<evidence type="ECO:0000256" key="6">
    <source>
        <dbReference type="ARBA" id="ARBA00047334"/>
    </source>
</evidence>
<dbReference type="HAMAP" id="MF_00097">
    <property type="entry name" value="TMP_synthase"/>
    <property type="match status" value="1"/>
</dbReference>
<dbReference type="SUPFAM" id="SSF51391">
    <property type="entry name" value="Thiamin phosphate synthase"/>
    <property type="match status" value="1"/>
</dbReference>
<comment type="caution">
    <text evidence="13">The sequence shown here is derived from an EMBL/GenBank/DDBJ whole genome shotgun (WGS) entry which is preliminary data.</text>
</comment>
<feature type="binding site" evidence="9">
    <location>
        <position position="146"/>
    </location>
    <ligand>
        <name>4-amino-2-methyl-5-(diphosphooxymethyl)pyrimidine</name>
        <dbReference type="ChEBI" id="CHEBI:57841"/>
    </ligand>
</feature>
<evidence type="ECO:0000256" key="9">
    <source>
        <dbReference type="HAMAP-Rule" id="MF_00097"/>
    </source>
</evidence>
<feature type="binding site" evidence="9">
    <location>
        <position position="77"/>
    </location>
    <ligand>
        <name>4-amino-2-methyl-5-(diphosphooxymethyl)pyrimidine</name>
        <dbReference type="ChEBI" id="CHEBI:57841"/>
    </ligand>
</feature>
<keyword evidence="3 9" id="KW-0479">Metal-binding</keyword>
<comment type="cofactor">
    <cofactor evidence="9">
        <name>Mg(2+)</name>
        <dbReference type="ChEBI" id="CHEBI:18420"/>
    </cofactor>
    <text evidence="9">Binds 1 Mg(2+) ion per subunit.</text>
</comment>
<dbReference type="InterPro" id="IPR034291">
    <property type="entry name" value="TMP_synthase"/>
</dbReference>
<dbReference type="InterPro" id="IPR013785">
    <property type="entry name" value="Aldolase_TIM"/>
</dbReference>
<proteinExistence type="inferred from homology"/>
<dbReference type="Gene3D" id="3.20.20.70">
    <property type="entry name" value="Aldolase class I"/>
    <property type="match status" value="1"/>
</dbReference>
<comment type="similarity">
    <text evidence="9 10">Belongs to the thiamine-phosphate synthase family.</text>
</comment>
<keyword evidence="2 9" id="KW-0808">Transferase</keyword>
<evidence type="ECO:0000256" key="11">
    <source>
        <dbReference type="RuleBase" id="RU004253"/>
    </source>
</evidence>
<keyword evidence="4 9" id="KW-0460">Magnesium</keyword>
<feature type="domain" description="Thiamine phosphate synthase/TenI" evidence="12">
    <location>
        <begin position="11"/>
        <end position="196"/>
    </location>
</feature>
<dbReference type="RefSeq" id="WP_317052482.1">
    <property type="nucleotide sequence ID" value="NZ_CP140878.1"/>
</dbReference>
<dbReference type="AlphaFoldDB" id="A0AAW8YQV1"/>
<evidence type="ECO:0000256" key="5">
    <source>
        <dbReference type="ARBA" id="ARBA00022977"/>
    </source>
</evidence>
<comment type="function">
    <text evidence="9">Condenses 4-methyl-5-(beta-hydroxyethyl)thiazole monophosphate (THZ-P) and 2-methyl-4-amino-5-hydroxymethyl pyrimidine pyrophosphate (HMP-PP) to form thiamine monophosphate (TMP).</text>
</comment>
<dbReference type="PANTHER" id="PTHR20857:SF15">
    <property type="entry name" value="THIAMINE-PHOSPHATE SYNTHASE"/>
    <property type="match status" value="1"/>
</dbReference>
<dbReference type="GO" id="GO:0004789">
    <property type="term" value="F:thiamine-phosphate diphosphorylase activity"/>
    <property type="evidence" value="ECO:0007669"/>
    <property type="project" value="UniProtKB-UniRule"/>
</dbReference>
<dbReference type="InterPro" id="IPR036206">
    <property type="entry name" value="ThiamineP_synth_sf"/>
</dbReference>
<feature type="binding site" evidence="9">
    <location>
        <begin position="194"/>
        <end position="195"/>
    </location>
    <ligand>
        <name>2-[(2R,5Z)-2-carboxy-4-methylthiazol-5(2H)-ylidene]ethyl phosphate</name>
        <dbReference type="ChEBI" id="CHEBI:62899"/>
    </ligand>
</feature>
<feature type="binding site" evidence="9">
    <location>
        <begin position="41"/>
        <end position="45"/>
    </location>
    <ligand>
        <name>4-amino-2-methyl-5-(diphosphooxymethyl)pyrimidine</name>
        <dbReference type="ChEBI" id="CHEBI:57841"/>
    </ligand>
</feature>
<accession>A0AAW8YQV1</accession>
<dbReference type="GO" id="GO:0009229">
    <property type="term" value="P:thiamine diphosphate biosynthetic process"/>
    <property type="evidence" value="ECO:0007669"/>
    <property type="project" value="UniProtKB-UniRule"/>
</dbReference>
<comment type="catalytic activity">
    <reaction evidence="8 9 10">
        <text>2-[(2R,5Z)-2-carboxy-4-methylthiazol-5(2H)-ylidene]ethyl phosphate + 4-amino-2-methyl-5-(diphosphooxymethyl)pyrimidine + 2 H(+) = thiamine phosphate + CO2 + diphosphate</text>
        <dbReference type="Rhea" id="RHEA:47844"/>
        <dbReference type="ChEBI" id="CHEBI:15378"/>
        <dbReference type="ChEBI" id="CHEBI:16526"/>
        <dbReference type="ChEBI" id="CHEBI:33019"/>
        <dbReference type="ChEBI" id="CHEBI:37575"/>
        <dbReference type="ChEBI" id="CHEBI:57841"/>
        <dbReference type="ChEBI" id="CHEBI:62899"/>
        <dbReference type="EC" id="2.5.1.3"/>
    </reaction>
</comment>
<evidence type="ECO:0000256" key="2">
    <source>
        <dbReference type="ARBA" id="ARBA00022679"/>
    </source>
</evidence>